<feature type="domain" description="DAGKc" evidence="13">
    <location>
        <begin position="1"/>
        <end position="130"/>
    </location>
</feature>
<dbReference type="InterPro" id="IPR050187">
    <property type="entry name" value="Lipid_Phosphate_FormReg"/>
</dbReference>
<evidence type="ECO:0000256" key="9">
    <source>
        <dbReference type="ARBA" id="ARBA00022842"/>
    </source>
</evidence>
<evidence type="ECO:0000256" key="10">
    <source>
        <dbReference type="ARBA" id="ARBA00023098"/>
    </source>
</evidence>
<dbReference type="RefSeq" id="WP_185125146.1">
    <property type="nucleotide sequence ID" value="NZ_CAJEWD010000004.1"/>
</dbReference>
<evidence type="ECO:0000313" key="14">
    <source>
        <dbReference type="EMBL" id="CAD2073990.1"/>
    </source>
</evidence>
<keyword evidence="11" id="KW-0594">Phospholipid biosynthesis</keyword>
<dbReference type="Gene3D" id="3.40.50.10330">
    <property type="entry name" value="Probable inorganic polyphosphate/atp-NAD kinase, domain 1"/>
    <property type="match status" value="1"/>
</dbReference>
<dbReference type="SMART" id="SM00046">
    <property type="entry name" value="DAGKc"/>
    <property type="match status" value="1"/>
</dbReference>
<dbReference type="Proteomes" id="UP000589351">
    <property type="component" value="Unassembled WGS sequence"/>
</dbReference>
<keyword evidence="8" id="KW-0067">ATP-binding</keyword>
<dbReference type="Pfam" id="PF19279">
    <property type="entry name" value="YegS_C"/>
    <property type="match status" value="1"/>
</dbReference>
<evidence type="ECO:0000256" key="3">
    <source>
        <dbReference type="ARBA" id="ARBA00022516"/>
    </source>
</evidence>
<keyword evidence="6" id="KW-0547">Nucleotide-binding</keyword>
<dbReference type="InterPro" id="IPR016064">
    <property type="entry name" value="NAD/diacylglycerol_kinase_sf"/>
</dbReference>
<proteinExistence type="inferred from homology"/>
<evidence type="ECO:0000256" key="6">
    <source>
        <dbReference type="ARBA" id="ARBA00022741"/>
    </source>
</evidence>
<dbReference type="AlphaFoldDB" id="A0A6V7R942"/>
<evidence type="ECO:0000256" key="2">
    <source>
        <dbReference type="ARBA" id="ARBA00005983"/>
    </source>
</evidence>
<keyword evidence="5" id="KW-0479">Metal-binding</keyword>
<dbReference type="PANTHER" id="PTHR12358:SF106">
    <property type="entry name" value="LIPID KINASE YEGS"/>
    <property type="match status" value="1"/>
</dbReference>
<keyword evidence="3" id="KW-0444">Lipid biosynthesis</keyword>
<dbReference type="InterPro" id="IPR017438">
    <property type="entry name" value="ATP-NAD_kinase_N"/>
</dbReference>
<protein>
    <submittedName>
        <fullName evidence="14">Diacylglycerol kinase</fullName>
    </submittedName>
</protein>
<evidence type="ECO:0000256" key="12">
    <source>
        <dbReference type="ARBA" id="ARBA00023264"/>
    </source>
</evidence>
<comment type="caution">
    <text evidence="14">The sequence shown here is derived from an EMBL/GenBank/DDBJ whole genome shotgun (WGS) entry which is preliminary data.</text>
</comment>
<dbReference type="EMBL" id="CAJEWD010000004">
    <property type="protein sequence ID" value="CAD2073990.1"/>
    <property type="molecule type" value="Genomic_DNA"/>
</dbReference>
<dbReference type="InterPro" id="IPR045540">
    <property type="entry name" value="YegS/DAGK_C"/>
</dbReference>
<keyword evidence="9" id="KW-0460">Magnesium</keyword>
<comment type="similarity">
    <text evidence="2">Belongs to the diacylglycerol/lipid kinase family.</text>
</comment>
<dbReference type="GO" id="GO:0004143">
    <property type="term" value="F:ATP-dependent diacylglycerol kinase activity"/>
    <property type="evidence" value="ECO:0007669"/>
    <property type="project" value="TreeGrafter"/>
</dbReference>
<name>A0A6V7R942_9STAP</name>
<dbReference type="GO" id="GO:0008654">
    <property type="term" value="P:phospholipid biosynthetic process"/>
    <property type="evidence" value="ECO:0007669"/>
    <property type="project" value="UniProtKB-KW"/>
</dbReference>
<evidence type="ECO:0000256" key="8">
    <source>
        <dbReference type="ARBA" id="ARBA00022840"/>
    </source>
</evidence>
<keyword evidence="7 14" id="KW-0418">Kinase</keyword>
<dbReference type="NCBIfam" id="TIGR00147">
    <property type="entry name" value="YegS/Rv2252/BmrU family lipid kinase"/>
    <property type="match status" value="1"/>
</dbReference>
<dbReference type="GO" id="GO:0005886">
    <property type="term" value="C:plasma membrane"/>
    <property type="evidence" value="ECO:0007669"/>
    <property type="project" value="TreeGrafter"/>
</dbReference>
<evidence type="ECO:0000256" key="11">
    <source>
        <dbReference type="ARBA" id="ARBA00023209"/>
    </source>
</evidence>
<reference evidence="14 15" key="1">
    <citation type="submission" date="2020-07" db="EMBL/GenBank/DDBJ databases">
        <authorList>
            <person name="Criscuolo A."/>
        </authorList>
    </citation>
    <scope>NUCLEOTIDE SEQUENCE [LARGE SCALE GENOMIC DNA]</scope>
    <source>
        <strain evidence="14">CIP111649</strain>
    </source>
</reference>
<evidence type="ECO:0000256" key="1">
    <source>
        <dbReference type="ARBA" id="ARBA00001946"/>
    </source>
</evidence>
<gene>
    <name evidence="14" type="primary">dagK_1</name>
    <name evidence="14" type="ORF">JEODO184_00602</name>
</gene>
<dbReference type="Gene3D" id="2.60.200.40">
    <property type="match status" value="1"/>
</dbReference>
<evidence type="ECO:0000313" key="15">
    <source>
        <dbReference type="Proteomes" id="UP000589351"/>
    </source>
</evidence>
<dbReference type="GO" id="GO:0046872">
    <property type="term" value="F:metal ion binding"/>
    <property type="evidence" value="ECO:0007669"/>
    <property type="project" value="UniProtKB-KW"/>
</dbReference>
<dbReference type="PANTHER" id="PTHR12358">
    <property type="entry name" value="SPHINGOSINE KINASE"/>
    <property type="match status" value="1"/>
</dbReference>
<dbReference type="InterPro" id="IPR005218">
    <property type="entry name" value="Diacylglycerol/lipid_kinase"/>
</dbReference>
<dbReference type="SUPFAM" id="SSF111331">
    <property type="entry name" value="NAD kinase/diacylglycerol kinase-like"/>
    <property type="match status" value="1"/>
</dbReference>
<keyword evidence="15" id="KW-1185">Reference proteome</keyword>
<comment type="cofactor">
    <cofactor evidence="1">
        <name>Mg(2+)</name>
        <dbReference type="ChEBI" id="CHEBI:18420"/>
    </cofactor>
</comment>
<dbReference type="Pfam" id="PF00781">
    <property type="entry name" value="DAGK_cat"/>
    <property type="match status" value="1"/>
</dbReference>
<evidence type="ECO:0000256" key="5">
    <source>
        <dbReference type="ARBA" id="ARBA00022723"/>
    </source>
</evidence>
<dbReference type="GO" id="GO:0005524">
    <property type="term" value="F:ATP binding"/>
    <property type="evidence" value="ECO:0007669"/>
    <property type="project" value="UniProtKB-KW"/>
</dbReference>
<evidence type="ECO:0000256" key="4">
    <source>
        <dbReference type="ARBA" id="ARBA00022679"/>
    </source>
</evidence>
<evidence type="ECO:0000256" key="7">
    <source>
        <dbReference type="ARBA" id="ARBA00022777"/>
    </source>
</evidence>
<keyword evidence="12" id="KW-1208">Phospholipid metabolism</keyword>
<dbReference type="PROSITE" id="PS50146">
    <property type="entry name" value="DAGK"/>
    <property type="match status" value="1"/>
</dbReference>
<keyword evidence="10" id="KW-0443">Lipid metabolism</keyword>
<evidence type="ECO:0000259" key="13">
    <source>
        <dbReference type="PROSITE" id="PS50146"/>
    </source>
</evidence>
<accession>A0A6V7R942</accession>
<dbReference type="InterPro" id="IPR001206">
    <property type="entry name" value="Diacylglycerol_kinase_cat_dom"/>
</dbReference>
<organism evidence="14 15">
    <name type="scientific">Jeotgalicoccus meleagridis</name>
    <dbReference type="NCBI Taxonomy" id="2759181"/>
    <lineage>
        <taxon>Bacteria</taxon>
        <taxon>Bacillati</taxon>
        <taxon>Bacillota</taxon>
        <taxon>Bacilli</taxon>
        <taxon>Bacillales</taxon>
        <taxon>Staphylococcaceae</taxon>
        <taxon>Jeotgalicoccus</taxon>
    </lineage>
</organism>
<keyword evidence="4" id="KW-0808">Transferase</keyword>
<sequence>MKTALVIINKKSGKEKFTHIKETLRQTLTAQGFNMTVNYTTADNGSQGIITELNKAPDLLVIVDGDGTVSDVINQLYLHNINIPIAIIPTGTTNDLARVNDVPLNPIKAAESIQAHSSKKIDVLKINSFYASYLVAFGNFMTSFARVSTNNKKRFGRLAYLFSAVKIITHLKKYRVQLKTDILDIEIDSVFTIVSSISSVGSLEKLLPTAKADDGLLHILNISPVRLFEVPKILYLALLGRITEHPKVTYLTAKNVSVSTQSLSSMNIDGDLHSYKDSDIEVLEHHISLVEYDTNPQ</sequence>